<accession>A0AAU7ZKR7</accession>
<dbReference type="KEGG" id="tpsc:RBB77_11715"/>
<reference evidence="1" key="2">
    <citation type="journal article" date="2024" name="Environ. Microbiol.">
        <title>Genome analysis and description of Tunturibacter gen. nov. expands the diversity of Terriglobia in tundra soils.</title>
        <authorList>
            <person name="Messyasz A."/>
            <person name="Mannisto M.K."/>
            <person name="Kerkhof L.J."/>
            <person name="Haggblom M.M."/>
        </authorList>
    </citation>
    <scope>NUCLEOTIDE SEQUENCE</scope>
    <source>
        <strain evidence="1">X5P6</strain>
    </source>
</reference>
<name>A0AAU7ZKR7_9BACT</name>
<organism evidence="1">
    <name type="scientific">Tunturiibacter psychrotolerans</name>
    <dbReference type="NCBI Taxonomy" id="3069686"/>
    <lineage>
        <taxon>Bacteria</taxon>
        <taxon>Pseudomonadati</taxon>
        <taxon>Acidobacteriota</taxon>
        <taxon>Terriglobia</taxon>
        <taxon>Terriglobales</taxon>
        <taxon>Acidobacteriaceae</taxon>
        <taxon>Tunturiibacter</taxon>
    </lineage>
</organism>
<reference evidence="1" key="1">
    <citation type="submission" date="2023-08" db="EMBL/GenBank/DDBJ databases">
        <authorList>
            <person name="Messyasz A."/>
            <person name="Mannisto M.K."/>
            <person name="Kerkhof L.J."/>
            <person name="Haggblom M."/>
        </authorList>
    </citation>
    <scope>NUCLEOTIDE SEQUENCE</scope>
    <source>
        <strain evidence="1">X5P6</strain>
    </source>
</reference>
<gene>
    <name evidence="1" type="ORF">RBB77_11715</name>
</gene>
<evidence type="ECO:0000313" key="1">
    <source>
        <dbReference type="EMBL" id="XCB31129.1"/>
    </source>
</evidence>
<dbReference type="RefSeq" id="WP_353061972.1">
    <property type="nucleotide sequence ID" value="NZ_CP132942.1"/>
</dbReference>
<proteinExistence type="predicted"/>
<evidence type="ECO:0008006" key="2">
    <source>
        <dbReference type="Google" id="ProtNLM"/>
    </source>
</evidence>
<sequence>MREDFYLTLDTTKFGLSSQAIRAWLFFLRHETKYTKFFLTRLRIRNERSTAAVTAPGGPVVSMTSYGERIRTAHLALESIAAGSLLPSRLILWIDRAEMNLVQTPELQRLVSRGLEICACENLGPYKKYYPYLLSMDTFQLPLATADDDMLYCDWWLAGLARSHREYPEAVGCYRAHIVRLTDGAIAPYQTWRPCGTANPSPLHFATGGSGCIYPPSLLQNLKAAGTRFMQLCPNADDVWLHANALRAGNQVRQIWSQPLRFPFAPDTQGSGLYHSNVILARNDDQIRNTYSDRDVGLLEAAIAQSQKL</sequence>
<dbReference type="EMBL" id="CP132942">
    <property type="protein sequence ID" value="XCB31129.1"/>
    <property type="molecule type" value="Genomic_DNA"/>
</dbReference>
<dbReference type="AlphaFoldDB" id="A0AAU7ZKR7"/>
<protein>
    <recommendedName>
        <fullName evidence="2">Glycosyl transferase</fullName>
    </recommendedName>
</protein>